<evidence type="ECO:0000313" key="4">
    <source>
        <dbReference type="EMBL" id="SFQ70780.1"/>
    </source>
</evidence>
<dbReference type="RefSeq" id="WP_061803185.1">
    <property type="nucleotide sequence ID" value="NZ_FOXX01000007.1"/>
</dbReference>
<accession>A0A1I6AQ42</accession>
<comment type="caution">
    <text evidence="4">The sequence shown here is derived from an EMBL/GenBank/DDBJ whole genome shotgun (WGS) entry which is preliminary data.</text>
</comment>
<keyword evidence="1" id="KW-0304">Gas vesicle</keyword>
<dbReference type="GeneID" id="93711500"/>
<evidence type="ECO:0000313" key="5">
    <source>
        <dbReference type="Proteomes" id="UP000182762"/>
    </source>
</evidence>
<dbReference type="PANTHER" id="PTHR36852:SF1">
    <property type="entry name" value="PROTEIN GVPL 2"/>
    <property type="match status" value="1"/>
</dbReference>
<evidence type="ECO:0000256" key="1">
    <source>
        <dbReference type="ARBA" id="ARBA00022987"/>
    </source>
</evidence>
<dbReference type="EMBL" id="FOXX01000007">
    <property type="protein sequence ID" value="SFQ70780.1"/>
    <property type="molecule type" value="Genomic_DNA"/>
</dbReference>
<evidence type="ECO:0000256" key="3">
    <source>
        <dbReference type="ARBA" id="ARBA00035643"/>
    </source>
</evidence>
<gene>
    <name evidence="4" type="ORF">SAMN02745910_02872</name>
</gene>
<comment type="similarity">
    <text evidence="3">Belongs to the gas vesicle GvpF/GvpL family.</text>
</comment>
<organism evidence="4 5">
    <name type="scientific">Priestia endophytica DSM 13796</name>
    <dbReference type="NCBI Taxonomy" id="1121089"/>
    <lineage>
        <taxon>Bacteria</taxon>
        <taxon>Bacillati</taxon>
        <taxon>Bacillota</taxon>
        <taxon>Bacilli</taxon>
        <taxon>Bacillales</taxon>
        <taxon>Bacillaceae</taxon>
        <taxon>Priestia</taxon>
    </lineage>
</organism>
<dbReference type="PANTHER" id="PTHR36852">
    <property type="entry name" value="PROTEIN GVPL 2"/>
    <property type="match status" value="1"/>
</dbReference>
<comment type="subcellular location">
    <subcellularLocation>
        <location evidence="2">Gas vesicle</location>
    </subcellularLocation>
</comment>
<dbReference type="Proteomes" id="UP000182762">
    <property type="component" value="Unassembled WGS sequence"/>
</dbReference>
<name>A0A1I6AQ42_9BACI</name>
<keyword evidence="5" id="KW-1185">Reference proteome</keyword>
<sequence length="274" mass="32081">MKTATSTKLIYVYGFVPSSEVTEGKLESFVGFDGEHPIYTLEQQGITAIACKLNDEHYSEETLEKKTEDMKWLHEKALHHHETLKKLNKEYTLLPLHFCTVFKSEENVQEKMSSVNKELSKLFKELVGKEEWTLKIYSDEKQLKPYVEENNKDIKTKSEEIKSLSKGRQYFERKKLERLLQEKISEEKKRLSKEIHEELSALTSKSGIKKNWNQKVTGRQDEMSWNSVYLIKEGDVKRFLDEVGNLGEKYKTYGLQLEATGPWPCYYFAKVEGE</sequence>
<evidence type="ECO:0000256" key="2">
    <source>
        <dbReference type="ARBA" id="ARBA00035108"/>
    </source>
</evidence>
<dbReference type="Pfam" id="PF06386">
    <property type="entry name" value="GvpL_GvpF"/>
    <property type="match status" value="1"/>
</dbReference>
<reference evidence="4 5" key="1">
    <citation type="submission" date="2016-10" db="EMBL/GenBank/DDBJ databases">
        <authorList>
            <person name="Varghese N."/>
            <person name="Submissions S."/>
        </authorList>
    </citation>
    <scope>NUCLEOTIDE SEQUENCE [LARGE SCALE GENOMIC DNA]</scope>
    <source>
        <strain evidence="4 5">DSM 13796</strain>
    </source>
</reference>
<protein>
    <submittedName>
        <fullName evidence="4">Gas vesicle synthesis protein GvpL/GvpF</fullName>
    </submittedName>
</protein>
<proteinExistence type="inferred from homology"/>
<dbReference type="InterPro" id="IPR009430">
    <property type="entry name" value="GvpL/GvpF"/>
</dbReference>